<comment type="caution">
    <text evidence="9">The sequence shown here is derived from an EMBL/GenBank/DDBJ whole genome shotgun (WGS) entry which is preliminary data.</text>
</comment>
<evidence type="ECO:0000256" key="6">
    <source>
        <dbReference type="ARBA" id="ARBA00023136"/>
    </source>
</evidence>
<sequence length="393" mass="42593">MKPSFKHSTFVFFLLPTSVLAGGFHLPQAAYANLGTAGAGDGVYTGSAASIWSNPAINSFIEEDIFTVNGLVLGLSNKYYDYENAADNSGESGGLLGAAGIFYTQNLNEQWSAGLAVATIGGSALDYGHYWAGADQIVDVSLVTMQINPSLSYKVNDRFSIGAGVQANYGAIEGGMQGPMGRPIDLEAGTDWAFGYNLGMAYQWNEQTITGLSYRSKLEHEFSETISMVNQQGNYVVGLDSAAFARADISHELNSDLKLLGSITWTQWSDLQETPVSINGNNALTVERNWKDTWAYAVGVDYRLNAKTRLKLGISYETSPLDDAQYQTPDLPVDRQIRYSAGVSTIINTVPVDFFYEYADLGTPQIAQVDGLGSNLNGYFDMKAHFVGFAVSF</sequence>
<keyword evidence="7" id="KW-0998">Cell outer membrane</keyword>
<evidence type="ECO:0000313" key="9">
    <source>
        <dbReference type="EMBL" id="RKF21448.1"/>
    </source>
</evidence>
<feature type="chain" id="PRO_5019244551" evidence="8">
    <location>
        <begin position="22"/>
        <end position="393"/>
    </location>
</feature>
<proteinExistence type="inferred from homology"/>
<dbReference type="EMBL" id="RAQO01000002">
    <property type="protein sequence ID" value="RKF21448.1"/>
    <property type="molecule type" value="Genomic_DNA"/>
</dbReference>
<keyword evidence="6" id="KW-0472">Membrane</keyword>
<feature type="signal peptide" evidence="8">
    <location>
        <begin position="1"/>
        <end position="21"/>
    </location>
</feature>
<evidence type="ECO:0000256" key="5">
    <source>
        <dbReference type="ARBA" id="ARBA00022729"/>
    </source>
</evidence>
<evidence type="ECO:0000256" key="8">
    <source>
        <dbReference type="SAM" id="SignalP"/>
    </source>
</evidence>
<dbReference type="Proteomes" id="UP000286482">
    <property type="component" value="Unassembled WGS sequence"/>
</dbReference>
<dbReference type="PANTHER" id="PTHR35093">
    <property type="entry name" value="OUTER MEMBRANE PROTEIN NMB0088-RELATED"/>
    <property type="match status" value="1"/>
</dbReference>
<dbReference type="GO" id="GO:0015483">
    <property type="term" value="F:long-chain fatty acid transporting porin activity"/>
    <property type="evidence" value="ECO:0007669"/>
    <property type="project" value="TreeGrafter"/>
</dbReference>
<evidence type="ECO:0000256" key="2">
    <source>
        <dbReference type="ARBA" id="ARBA00008163"/>
    </source>
</evidence>
<reference evidence="9 10" key="1">
    <citation type="submission" date="2018-09" db="EMBL/GenBank/DDBJ databases">
        <authorList>
            <person name="Wang Z."/>
        </authorList>
    </citation>
    <scope>NUCLEOTIDE SEQUENCE [LARGE SCALE GENOMIC DNA]</scope>
    <source>
        <strain evidence="9 10">ALS 81</strain>
    </source>
</reference>
<evidence type="ECO:0000256" key="1">
    <source>
        <dbReference type="ARBA" id="ARBA00004571"/>
    </source>
</evidence>
<dbReference type="Pfam" id="PF03349">
    <property type="entry name" value="Toluene_X"/>
    <property type="match status" value="1"/>
</dbReference>
<evidence type="ECO:0000256" key="3">
    <source>
        <dbReference type="ARBA" id="ARBA00022452"/>
    </source>
</evidence>
<dbReference type="PANTHER" id="PTHR35093:SF8">
    <property type="entry name" value="OUTER MEMBRANE PROTEIN NMB0088-RELATED"/>
    <property type="match status" value="1"/>
</dbReference>
<dbReference type="SUPFAM" id="SSF56935">
    <property type="entry name" value="Porins"/>
    <property type="match status" value="1"/>
</dbReference>
<comment type="similarity">
    <text evidence="2">Belongs to the OmpP1/FadL family.</text>
</comment>
<evidence type="ECO:0000256" key="7">
    <source>
        <dbReference type="ARBA" id="ARBA00023237"/>
    </source>
</evidence>
<dbReference type="OrthoDB" id="19849at2"/>
<dbReference type="RefSeq" id="WP_120353251.1">
    <property type="nucleotide sequence ID" value="NZ_RAQO01000002.1"/>
</dbReference>
<evidence type="ECO:0000313" key="10">
    <source>
        <dbReference type="Proteomes" id="UP000286482"/>
    </source>
</evidence>
<dbReference type="AlphaFoldDB" id="A0A420EL78"/>
<protein>
    <submittedName>
        <fullName evidence="9">Long-chain fatty acid transporter</fullName>
    </submittedName>
</protein>
<keyword evidence="4" id="KW-0812">Transmembrane</keyword>
<organism evidence="9 10">
    <name type="scientific">Alginatibacterium sediminis</name>
    <dbReference type="NCBI Taxonomy" id="2164068"/>
    <lineage>
        <taxon>Bacteria</taxon>
        <taxon>Pseudomonadati</taxon>
        <taxon>Pseudomonadota</taxon>
        <taxon>Gammaproteobacteria</taxon>
        <taxon>Alteromonadales</taxon>
        <taxon>Alteromonadaceae</taxon>
        <taxon>Alginatibacterium</taxon>
    </lineage>
</organism>
<dbReference type="InterPro" id="IPR005017">
    <property type="entry name" value="OMPP1/FadL/TodX"/>
</dbReference>
<keyword evidence="5 8" id="KW-0732">Signal</keyword>
<dbReference type="GO" id="GO:0009279">
    <property type="term" value="C:cell outer membrane"/>
    <property type="evidence" value="ECO:0007669"/>
    <property type="project" value="UniProtKB-SubCell"/>
</dbReference>
<keyword evidence="10" id="KW-1185">Reference proteome</keyword>
<name>A0A420EL78_9ALTE</name>
<gene>
    <name evidence="9" type="ORF">DBZ36_02020</name>
</gene>
<evidence type="ECO:0000256" key="4">
    <source>
        <dbReference type="ARBA" id="ARBA00022692"/>
    </source>
</evidence>
<dbReference type="Gene3D" id="2.40.160.60">
    <property type="entry name" value="Outer membrane protein transport protein (OMPP1/FadL/TodX)"/>
    <property type="match status" value="1"/>
</dbReference>
<comment type="subcellular location">
    <subcellularLocation>
        <location evidence="1">Cell outer membrane</location>
        <topology evidence="1">Multi-pass membrane protein</topology>
    </subcellularLocation>
</comment>
<keyword evidence="3" id="KW-1134">Transmembrane beta strand</keyword>
<accession>A0A420EL78</accession>